<dbReference type="HOGENOM" id="CLU_1554185_0_0_4"/>
<reference evidence="1 2" key="1">
    <citation type="journal article" date="2012" name="BMC Genomics">
        <title>Comparative genomics of the classical Bordetella subspecies: the evolution and exchange of virulence-associated diversity amongst closely related pathogens.</title>
        <authorList>
            <person name="Park J."/>
            <person name="Zhang Y."/>
            <person name="Buboltz A.M."/>
            <person name="Zhang X."/>
            <person name="Schuster S.C."/>
            <person name="Ahuja U."/>
            <person name="Liu M."/>
            <person name="Miller J.F."/>
            <person name="Sebaihia M."/>
            <person name="Bentley S.D."/>
            <person name="Parkhill J."/>
            <person name="Harvill E.T."/>
        </authorList>
    </citation>
    <scope>NUCLEOTIDE SEQUENCE [LARGE SCALE GENOMIC DNA]</scope>
    <source>
        <strain evidence="1 2">253</strain>
    </source>
</reference>
<dbReference type="Proteomes" id="UP000007564">
    <property type="component" value="Chromosome"/>
</dbReference>
<dbReference type="AlphaFoldDB" id="A0A0C6P8V4"/>
<dbReference type="GeneID" id="56480522"/>
<dbReference type="KEGG" id="bbh:BN112_2632"/>
<evidence type="ECO:0008006" key="3">
    <source>
        <dbReference type="Google" id="ProtNLM"/>
    </source>
</evidence>
<gene>
    <name evidence="1" type="ORF">BN112_2632</name>
</gene>
<evidence type="ECO:0000313" key="2">
    <source>
        <dbReference type="Proteomes" id="UP000007564"/>
    </source>
</evidence>
<dbReference type="OrthoDB" id="7059619at2"/>
<accession>A0A0C6P8V4</accession>
<proteinExistence type="predicted"/>
<protein>
    <recommendedName>
        <fullName evidence="3">DUF2778 domain-containing protein</fullName>
    </recommendedName>
</protein>
<evidence type="ECO:0000313" key="1">
    <source>
        <dbReference type="EMBL" id="CCJ54549.1"/>
    </source>
</evidence>
<dbReference type="EMBL" id="HE965806">
    <property type="protein sequence ID" value="CCJ54549.1"/>
    <property type="molecule type" value="Genomic_DNA"/>
</dbReference>
<name>A0A0C6P8V4_BORBO</name>
<organism evidence="1 2">
    <name type="scientific">Bordetella bronchiseptica 253</name>
    <dbReference type="NCBI Taxonomy" id="568707"/>
    <lineage>
        <taxon>Bacteria</taxon>
        <taxon>Pseudomonadati</taxon>
        <taxon>Pseudomonadota</taxon>
        <taxon>Betaproteobacteria</taxon>
        <taxon>Burkholderiales</taxon>
        <taxon>Alcaligenaceae</taxon>
        <taxon>Bordetella</taxon>
    </lineage>
</organism>
<sequence length="177" mass="19051">MIHDMSYDGQILAWPGHGQFRATSGMRGFQHPGQACTPDSGPVPPGLYRVLLADRGVALDDGRGVCNLAPAWGIQQVPRGAAAGECEPYWANWGENRARMEPADAATRNRCAPARGGFYLHDSTKGFSHGCIEVEGRIFALLRSYARQRGRNAMILKVAYVADRATNGGTAGDGHAR</sequence>
<dbReference type="RefSeq" id="WP_003808301.1">
    <property type="nucleotide sequence ID" value="NC_019382.1"/>
</dbReference>